<evidence type="ECO:0000256" key="5">
    <source>
        <dbReference type="SAM" id="MobiDB-lite"/>
    </source>
</evidence>
<protein>
    <submittedName>
        <fullName evidence="8">Putative tigger transposable element</fullName>
    </submittedName>
</protein>
<keyword evidence="3 4" id="KW-0539">Nucleus</keyword>
<evidence type="ECO:0000313" key="8">
    <source>
        <dbReference type="EMBL" id="JAP67832.1"/>
    </source>
</evidence>
<dbReference type="InterPro" id="IPR050863">
    <property type="entry name" value="CenT-Element_Derived"/>
</dbReference>
<feature type="domain" description="HTH CENPB-type" evidence="7">
    <location>
        <begin position="66"/>
        <end position="137"/>
    </location>
</feature>
<dbReference type="InterPro" id="IPR004875">
    <property type="entry name" value="DDE_SF_endonuclease_dom"/>
</dbReference>
<dbReference type="InterPro" id="IPR007889">
    <property type="entry name" value="HTH_Psq"/>
</dbReference>
<dbReference type="PROSITE" id="PS50960">
    <property type="entry name" value="HTH_PSQ"/>
    <property type="match status" value="1"/>
</dbReference>
<dbReference type="GO" id="GO:0005634">
    <property type="term" value="C:nucleus"/>
    <property type="evidence" value="ECO:0007669"/>
    <property type="project" value="UniProtKB-SubCell"/>
</dbReference>
<dbReference type="AlphaFoldDB" id="A0A131XNC6"/>
<feature type="region of interest" description="Disordered" evidence="5">
    <location>
        <begin position="439"/>
        <end position="467"/>
    </location>
</feature>
<proteinExistence type="evidence at transcript level"/>
<dbReference type="Gene3D" id="1.10.10.60">
    <property type="entry name" value="Homeodomain-like"/>
    <property type="match status" value="2"/>
</dbReference>
<dbReference type="Pfam" id="PF03221">
    <property type="entry name" value="HTH_Tnp_Tc5"/>
    <property type="match status" value="1"/>
</dbReference>
<dbReference type="EMBL" id="GEFH01000749">
    <property type="protein sequence ID" value="JAP67832.1"/>
    <property type="molecule type" value="mRNA"/>
</dbReference>
<accession>A0A131XNC6</accession>
<dbReference type="SUPFAM" id="SSF46689">
    <property type="entry name" value="Homeodomain-like"/>
    <property type="match status" value="2"/>
</dbReference>
<dbReference type="Pfam" id="PF04218">
    <property type="entry name" value="CENP-B_N"/>
    <property type="match status" value="1"/>
</dbReference>
<feature type="DNA-binding region" description="H-T-H motif" evidence="4">
    <location>
        <begin position="30"/>
        <end position="50"/>
    </location>
</feature>
<evidence type="ECO:0000256" key="3">
    <source>
        <dbReference type="ARBA" id="ARBA00023242"/>
    </source>
</evidence>
<organism evidence="8">
    <name type="scientific">Hyalomma excavatum</name>
    <dbReference type="NCBI Taxonomy" id="257692"/>
    <lineage>
        <taxon>Eukaryota</taxon>
        <taxon>Metazoa</taxon>
        <taxon>Ecdysozoa</taxon>
        <taxon>Arthropoda</taxon>
        <taxon>Chelicerata</taxon>
        <taxon>Arachnida</taxon>
        <taxon>Acari</taxon>
        <taxon>Parasitiformes</taxon>
        <taxon>Ixodida</taxon>
        <taxon>Ixodoidea</taxon>
        <taxon>Ixodidae</taxon>
        <taxon>Hyalomminae</taxon>
        <taxon>Hyalomma</taxon>
    </lineage>
</organism>
<sequence length="519" mass="57697">MASRGTYRPPKDLKTKVEILREVENGVLSKTEIAKKYDITKSTLSTYIKNKESIIAGYEKQQMKPSRKRLRTSAHPQLEDALVMWIKQVRSQNLPLSGPIIAAKAREFATKMALEEFSASDGWLSRFKERHGLTFKTVCGEKADVDRAKCEEWLSGDLKDLLAAYSLDDVFNADETALYYKLLPSKTITFQGDDCAGGKKSKERLTVMVCANATGTERCRLLVIGKAAKPRCFKGVKTLPVDYVANKKAWMTMNIFSDWVRVLDRKFAAKGRKILLFVDNCTSHCNIEGLRAIRLAFLPKNTTALLQPMDMGVIQNLKTLYRRHILERMLLCLNSEKTYSIDLLGAAHILTNAWNSIKQETIANCFRKCGFVEPVANAVANGDEEAMQISSDDFVSVPDNFSSVLPDGVTFESYVQVDSSVHTSGVITDAEIIESACPQVATSEDPSALSGDDSDDSSEVPLPPPSDTEALSALDVAARYFSCQENAEAEVEMICKLRAKVIDSLQGKRVQTRITDYFS</sequence>
<dbReference type="PROSITE" id="PS51253">
    <property type="entry name" value="HTH_CENPB"/>
    <property type="match status" value="1"/>
</dbReference>
<keyword evidence="2 4" id="KW-0238">DNA-binding</keyword>
<reference evidence="8" key="1">
    <citation type="journal article" date="2017" name="Ticks Tick Borne Dis.">
        <title>An insight into the sialome of Hyalomma excavatum.</title>
        <authorList>
            <person name="Ribeiro J.M."/>
            <person name="Slovak M."/>
            <person name="Francischetti I.M."/>
        </authorList>
    </citation>
    <scope>NUCLEOTIDE SEQUENCE</scope>
    <source>
        <strain evidence="8">Samish</strain>
        <tissue evidence="8">Salivary glands</tissue>
    </source>
</reference>
<dbReference type="GO" id="GO:0003677">
    <property type="term" value="F:DNA binding"/>
    <property type="evidence" value="ECO:0007669"/>
    <property type="project" value="UniProtKB-UniRule"/>
</dbReference>
<comment type="subcellular location">
    <subcellularLocation>
        <location evidence="1 4">Nucleus</location>
    </subcellularLocation>
</comment>
<evidence type="ECO:0000256" key="4">
    <source>
        <dbReference type="PROSITE-ProRule" id="PRU00320"/>
    </source>
</evidence>
<dbReference type="PANTHER" id="PTHR19303:SF73">
    <property type="entry name" value="PROTEIN PDC2"/>
    <property type="match status" value="1"/>
</dbReference>
<dbReference type="InterPro" id="IPR006600">
    <property type="entry name" value="HTH_CenpB_DNA-bd_dom"/>
</dbReference>
<dbReference type="InterPro" id="IPR009057">
    <property type="entry name" value="Homeodomain-like_sf"/>
</dbReference>
<dbReference type="SMART" id="SM00674">
    <property type="entry name" value="CENPB"/>
    <property type="match status" value="1"/>
</dbReference>
<dbReference type="PANTHER" id="PTHR19303">
    <property type="entry name" value="TRANSPOSON"/>
    <property type="match status" value="1"/>
</dbReference>
<evidence type="ECO:0000259" key="7">
    <source>
        <dbReference type="PROSITE" id="PS51253"/>
    </source>
</evidence>
<name>A0A131XNC6_9ACAR</name>
<evidence type="ECO:0000256" key="2">
    <source>
        <dbReference type="ARBA" id="ARBA00023125"/>
    </source>
</evidence>
<evidence type="ECO:0000259" key="6">
    <source>
        <dbReference type="PROSITE" id="PS50960"/>
    </source>
</evidence>
<dbReference type="Pfam" id="PF03184">
    <property type="entry name" value="DDE_1"/>
    <property type="match status" value="1"/>
</dbReference>
<evidence type="ECO:0000256" key="1">
    <source>
        <dbReference type="ARBA" id="ARBA00004123"/>
    </source>
</evidence>
<feature type="domain" description="HTH psq-type" evidence="6">
    <location>
        <begin position="1"/>
        <end position="54"/>
    </location>
</feature>